<keyword evidence="2" id="KW-1185">Reference proteome</keyword>
<dbReference type="Proteomes" id="UP000693946">
    <property type="component" value="Linkage Group LG18"/>
</dbReference>
<dbReference type="AlphaFoldDB" id="A0AAV6RRU9"/>
<organism evidence="1 2">
    <name type="scientific">Solea senegalensis</name>
    <name type="common">Senegalese sole</name>
    <dbReference type="NCBI Taxonomy" id="28829"/>
    <lineage>
        <taxon>Eukaryota</taxon>
        <taxon>Metazoa</taxon>
        <taxon>Chordata</taxon>
        <taxon>Craniata</taxon>
        <taxon>Vertebrata</taxon>
        <taxon>Euteleostomi</taxon>
        <taxon>Actinopterygii</taxon>
        <taxon>Neopterygii</taxon>
        <taxon>Teleostei</taxon>
        <taxon>Neoteleostei</taxon>
        <taxon>Acanthomorphata</taxon>
        <taxon>Carangaria</taxon>
        <taxon>Pleuronectiformes</taxon>
        <taxon>Pleuronectoidei</taxon>
        <taxon>Soleidae</taxon>
        <taxon>Solea</taxon>
    </lineage>
</organism>
<dbReference type="EMBL" id="JAGKHQ010000010">
    <property type="protein sequence ID" value="KAG7507274.1"/>
    <property type="molecule type" value="Genomic_DNA"/>
</dbReference>
<accession>A0AAV6RRU9</accession>
<comment type="caution">
    <text evidence="1">The sequence shown here is derived from an EMBL/GenBank/DDBJ whole genome shotgun (WGS) entry which is preliminary data.</text>
</comment>
<evidence type="ECO:0000313" key="2">
    <source>
        <dbReference type="Proteomes" id="UP000693946"/>
    </source>
</evidence>
<sequence>MPKPPPSRPTRPCLQRSDGWHHCCTLLQELGGVNRLYSAVGAELPSMPQMQGQ</sequence>
<reference evidence="1 2" key="1">
    <citation type="journal article" date="2021" name="Sci. Rep.">
        <title>Chromosome anchoring in Senegalese sole (Solea senegalensis) reveals sex-associated markers and genome rearrangements in flatfish.</title>
        <authorList>
            <person name="Guerrero-Cozar I."/>
            <person name="Gomez-Garrido J."/>
            <person name="Berbel C."/>
            <person name="Martinez-Blanch J.F."/>
            <person name="Alioto T."/>
            <person name="Claros M.G."/>
            <person name="Gagnaire P.A."/>
            <person name="Manchado M."/>
        </authorList>
    </citation>
    <scope>NUCLEOTIDE SEQUENCE [LARGE SCALE GENOMIC DNA]</scope>
    <source>
        <strain evidence="1">Sse05_10M</strain>
    </source>
</reference>
<gene>
    <name evidence="1" type="ORF">JOB18_029439</name>
</gene>
<protein>
    <submittedName>
        <fullName evidence="1">Uncharacterized protein</fullName>
    </submittedName>
</protein>
<proteinExistence type="predicted"/>
<name>A0AAV6RRU9_SOLSE</name>
<evidence type="ECO:0000313" key="1">
    <source>
        <dbReference type="EMBL" id="KAG7507274.1"/>
    </source>
</evidence>